<feature type="region of interest" description="Disordered" evidence="1">
    <location>
        <begin position="118"/>
        <end position="157"/>
    </location>
</feature>
<organism evidence="2 3">
    <name type="scientific">Phanerochaete sordida</name>
    <dbReference type="NCBI Taxonomy" id="48140"/>
    <lineage>
        <taxon>Eukaryota</taxon>
        <taxon>Fungi</taxon>
        <taxon>Dikarya</taxon>
        <taxon>Basidiomycota</taxon>
        <taxon>Agaricomycotina</taxon>
        <taxon>Agaricomycetes</taxon>
        <taxon>Polyporales</taxon>
        <taxon>Phanerochaetaceae</taxon>
        <taxon>Phanerochaete</taxon>
    </lineage>
</organism>
<comment type="caution">
    <text evidence="2">The sequence shown here is derived from an EMBL/GenBank/DDBJ whole genome shotgun (WGS) entry which is preliminary data.</text>
</comment>
<evidence type="ECO:0000313" key="2">
    <source>
        <dbReference type="EMBL" id="GJE93924.1"/>
    </source>
</evidence>
<sequence length="390" mass="40717">MPSTPVGGRRNIDSEFLEARPSSPRPGRGTYESRVELAAAAAAATARRRCMVSCSARVGEPVARTRFSASAPGRASRARYVSPSSLLHVHAAAPNRTHPDAARRTAIRRLGAFAAARQSAGRARGGRGTAKSAVEVGRRSGDARTTHVAPGTPRDPRGACATRVRALRGGRVAGSPKIDSARRDAGPHGVACPARSGPRGPLYEWRNVPSQRSTKANRGISTIRGGGGGMFVRGGRSAETRVLDVSRAGGAPARSSSSFPCPPSPFPRPSPVSTLDLYLDPQRLRPSDAHVRHASASLERAAARPSRRGRRVFARAARERRNGRPMDIADRPGSGGARSCVASPCTLGILGKRGAGLASRAETGSRGWRVSAGSHAPSSAPPPQSGNVHV</sequence>
<feature type="region of interest" description="Disordered" evidence="1">
    <location>
        <begin position="172"/>
        <end position="234"/>
    </location>
</feature>
<feature type="compositionally biased region" description="Basic and acidic residues" evidence="1">
    <location>
        <begin position="136"/>
        <end position="145"/>
    </location>
</feature>
<accession>A0A9P3LGS0</accession>
<protein>
    <submittedName>
        <fullName evidence="2">Uncharacterized protein</fullName>
    </submittedName>
</protein>
<feature type="region of interest" description="Disordered" evidence="1">
    <location>
        <begin position="249"/>
        <end position="268"/>
    </location>
</feature>
<name>A0A9P3LGS0_9APHY</name>
<gene>
    <name evidence="2" type="ORF">PsYK624_100890</name>
</gene>
<dbReference type="AlphaFoldDB" id="A0A9P3LGS0"/>
<feature type="compositionally biased region" description="Polar residues" evidence="1">
    <location>
        <begin position="208"/>
        <end position="220"/>
    </location>
</feature>
<proteinExistence type="predicted"/>
<feature type="region of interest" description="Disordered" evidence="1">
    <location>
        <begin position="352"/>
        <end position="390"/>
    </location>
</feature>
<evidence type="ECO:0000313" key="3">
    <source>
        <dbReference type="Proteomes" id="UP000703269"/>
    </source>
</evidence>
<evidence type="ECO:0000256" key="1">
    <source>
        <dbReference type="SAM" id="MobiDB-lite"/>
    </source>
</evidence>
<keyword evidence="3" id="KW-1185">Reference proteome</keyword>
<reference evidence="2 3" key="1">
    <citation type="submission" date="2021-08" db="EMBL/GenBank/DDBJ databases">
        <title>Draft Genome Sequence of Phanerochaete sordida strain YK-624.</title>
        <authorList>
            <person name="Mori T."/>
            <person name="Dohra H."/>
            <person name="Suzuki T."/>
            <person name="Kawagishi H."/>
            <person name="Hirai H."/>
        </authorList>
    </citation>
    <scope>NUCLEOTIDE SEQUENCE [LARGE SCALE GENOMIC DNA]</scope>
    <source>
        <strain evidence="2 3">YK-624</strain>
    </source>
</reference>
<feature type="compositionally biased region" description="Low complexity" evidence="1">
    <location>
        <begin position="249"/>
        <end position="259"/>
    </location>
</feature>
<dbReference type="Proteomes" id="UP000703269">
    <property type="component" value="Unassembled WGS sequence"/>
</dbReference>
<feature type="region of interest" description="Disordered" evidence="1">
    <location>
        <begin position="1"/>
        <end position="30"/>
    </location>
</feature>
<dbReference type="EMBL" id="BPQB01000036">
    <property type="protein sequence ID" value="GJE93924.1"/>
    <property type="molecule type" value="Genomic_DNA"/>
</dbReference>